<proteinExistence type="predicted"/>
<evidence type="ECO:0000313" key="8">
    <source>
        <dbReference type="Proteomes" id="UP000010878"/>
    </source>
</evidence>
<dbReference type="GO" id="GO:0046872">
    <property type="term" value="F:metal ion binding"/>
    <property type="evidence" value="ECO:0007669"/>
    <property type="project" value="UniProtKB-KW"/>
</dbReference>
<evidence type="ECO:0000256" key="3">
    <source>
        <dbReference type="PROSITE-ProRule" id="PRU01249"/>
    </source>
</evidence>
<dbReference type="eggNOG" id="arCOG00606">
    <property type="taxonomic scope" value="Archaea"/>
</dbReference>
<dbReference type="CDD" id="cd02205">
    <property type="entry name" value="CBS_pair_SF"/>
    <property type="match status" value="1"/>
</dbReference>
<feature type="region of interest" description="Disordered" evidence="4">
    <location>
        <begin position="129"/>
        <end position="165"/>
    </location>
</feature>
<dbReference type="AlphaFoldDB" id="L0JYG1"/>
<dbReference type="Proteomes" id="UP000010878">
    <property type="component" value="Chromosome"/>
</dbReference>
<keyword evidence="8" id="KW-1185">Reference proteome</keyword>
<feature type="domain" description="CBS" evidence="5">
    <location>
        <begin position="75"/>
        <end position="132"/>
    </location>
</feature>
<dbReference type="InterPro" id="IPR044065">
    <property type="entry name" value="ACP_MB"/>
</dbReference>
<dbReference type="PROSITE" id="PS51371">
    <property type="entry name" value="CBS"/>
    <property type="match status" value="2"/>
</dbReference>
<evidence type="ECO:0000259" key="6">
    <source>
        <dbReference type="PROSITE" id="PS51901"/>
    </source>
</evidence>
<keyword evidence="3" id="KW-0479">Metal-binding</keyword>
<evidence type="ECO:0000313" key="7">
    <source>
        <dbReference type="EMBL" id="AGB37325.1"/>
    </source>
</evidence>
<evidence type="ECO:0000256" key="1">
    <source>
        <dbReference type="ARBA" id="ARBA00023122"/>
    </source>
</evidence>
<dbReference type="InterPro" id="IPR055995">
    <property type="entry name" value="DUF7573"/>
</dbReference>
<feature type="binding site" evidence="3">
    <location>
        <position position="194"/>
    </location>
    <ligand>
        <name>Zn(2+)</name>
        <dbReference type="ChEBI" id="CHEBI:29105"/>
    </ligand>
</feature>
<dbReference type="STRING" id="694430.Natoc_1517"/>
<protein>
    <submittedName>
        <fullName evidence="7">Putative signal-transduction protein containing cAMP-binding and CBS domains</fullName>
    </submittedName>
</protein>
<reference evidence="7 8" key="1">
    <citation type="submission" date="2012-11" db="EMBL/GenBank/DDBJ databases">
        <title>FINISHED of Natronococcus occultus SP4, DSM 3396.</title>
        <authorList>
            <consortium name="DOE Joint Genome Institute"/>
            <person name="Eisen J."/>
            <person name="Huntemann M."/>
            <person name="Wei C.-L."/>
            <person name="Han J."/>
            <person name="Detter J.C."/>
            <person name="Han C."/>
            <person name="Tapia R."/>
            <person name="Chen A."/>
            <person name="Kyrpides N."/>
            <person name="Mavromatis K."/>
            <person name="Markowitz V."/>
            <person name="Szeto E."/>
            <person name="Ivanova N."/>
            <person name="Mikhailova N."/>
            <person name="Ovchinnikova G."/>
            <person name="Pagani I."/>
            <person name="Pati A."/>
            <person name="Goodwin L."/>
            <person name="Nordberg H.P."/>
            <person name="Cantor M.N."/>
            <person name="Hua S.X."/>
            <person name="Woyke T."/>
            <person name="Eisen J."/>
            <person name="Klenk H.-P."/>
            <person name="Klenk H.-P."/>
        </authorList>
    </citation>
    <scope>NUCLEOTIDE SEQUENCE [LARGE SCALE GENOMIC DNA]</scope>
    <source>
        <strain evidence="7 8">SP4</strain>
    </source>
</reference>
<dbReference type="InterPro" id="IPR046342">
    <property type="entry name" value="CBS_dom_sf"/>
</dbReference>
<dbReference type="Pfam" id="PF00571">
    <property type="entry name" value="CBS"/>
    <property type="match status" value="2"/>
</dbReference>
<feature type="binding site" evidence="3">
    <location>
        <position position="175"/>
    </location>
    <ligand>
        <name>Fe cation</name>
        <dbReference type="ChEBI" id="CHEBI:24875"/>
    </ligand>
</feature>
<feature type="binding site" evidence="3">
    <location>
        <position position="194"/>
    </location>
    <ligand>
        <name>Fe cation</name>
        <dbReference type="ChEBI" id="CHEBI:24875"/>
    </ligand>
</feature>
<feature type="domain" description="ACP-type MB" evidence="6">
    <location>
        <begin position="170"/>
        <end position="200"/>
    </location>
</feature>
<feature type="binding site" evidence="3">
    <location>
        <position position="175"/>
    </location>
    <ligand>
        <name>Zn(2+)</name>
        <dbReference type="ChEBI" id="CHEBI:29105"/>
    </ligand>
</feature>
<dbReference type="HOGENOM" id="CLU_040681_7_0_2"/>
<dbReference type="GeneID" id="14404601"/>
<evidence type="ECO:0000256" key="2">
    <source>
        <dbReference type="PROSITE-ProRule" id="PRU00703"/>
    </source>
</evidence>
<feature type="binding site" evidence="3">
    <location>
        <position position="178"/>
    </location>
    <ligand>
        <name>Zn(2+)</name>
        <dbReference type="ChEBI" id="CHEBI:29105"/>
    </ligand>
</feature>
<dbReference type="SUPFAM" id="SSF54631">
    <property type="entry name" value="CBS-domain pair"/>
    <property type="match status" value="1"/>
</dbReference>
<dbReference type="SMART" id="SM00116">
    <property type="entry name" value="CBS"/>
    <property type="match status" value="2"/>
</dbReference>
<sequence>MEQELSVREVLTTEYVGVSESDPVLETVRLMREERAGCVLVVRGSEPVGIMTEWDVLGLVAAEDDPAETTVGEVMTSPVISIGAGWSLADAATTMSRQNIRNLVVESDDEVVGVLTQRDVITAAGSFQGAASGAAEPPLETDRPIGQSRGSRPSEEIDTELLPNGGDEFSTQGVCEACGSLADSLWDANGRLVCSDCRSV</sequence>
<feature type="binding site" evidence="3">
    <location>
        <position position="197"/>
    </location>
    <ligand>
        <name>Zn(2+)</name>
        <dbReference type="ChEBI" id="CHEBI:29105"/>
    </ligand>
</feature>
<keyword evidence="1 2" id="KW-0129">CBS domain</keyword>
<evidence type="ECO:0000259" key="5">
    <source>
        <dbReference type="PROSITE" id="PS51371"/>
    </source>
</evidence>
<dbReference type="InterPro" id="IPR000644">
    <property type="entry name" value="CBS_dom"/>
</dbReference>
<dbReference type="EMBL" id="CP003929">
    <property type="protein sequence ID" value="AGB37325.1"/>
    <property type="molecule type" value="Genomic_DNA"/>
</dbReference>
<dbReference type="PROSITE" id="PS51901">
    <property type="entry name" value="ACP_MB"/>
    <property type="match status" value="1"/>
</dbReference>
<evidence type="ECO:0000256" key="4">
    <source>
        <dbReference type="SAM" id="MobiDB-lite"/>
    </source>
</evidence>
<gene>
    <name evidence="7" type="ORF">Natoc_1517</name>
</gene>
<dbReference type="PANTHER" id="PTHR43080">
    <property type="entry name" value="CBS DOMAIN-CONTAINING PROTEIN CBSX3, MITOCHONDRIAL"/>
    <property type="match status" value="1"/>
</dbReference>
<accession>L0JYG1</accession>
<name>L0JYG1_9EURY</name>
<dbReference type="Gene3D" id="3.10.580.10">
    <property type="entry name" value="CBS-domain"/>
    <property type="match status" value="1"/>
</dbReference>
<keyword evidence="3" id="KW-0862">Zinc</keyword>
<dbReference type="RefSeq" id="WP_015320775.1">
    <property type="nucleotide sequence ID" value="NC_019974.1"/>
</dbReference>
<feature type="binding site" evidence="3">
    <location>
        <position position="197"/>
    </location>
    <ligand>
        <name>Fe cation</name>
        <dbReference type="ChEBI" id="CHEBI:24875"/>
    </ligand>
</feature>
<dbReference type="PANTHER" id="PTHR43080:SF2">
    <property type="entry name" value="CBS DOMAIN-CONTAINING PROTEIN"/>
    <property type="match status" value="1"/>
</dbReference>
<organism evidence="7 8">
    <name type="scientific">Natronococcus occultus SP4</name>
    <dbReference type="NCBI Taxonomy" id="694430"/>
    <lineage>
        <taxon>Archaea</taxon>
        <taxon>Methanobacteriati</taxon>
        <taxon>Methanobacteriota</taxon>
        <taxon>Stenosarchaea group</taxon>
        <taxon>Halobacteria</taxon>
        <taxon>Halobacteriales</taxon>
        <taxon>Natrialbaceae</taxon>
        <taxon>Natronococcus</taxon>
    </lineage>
</organism>
<feature type="domain" description="CBS" evidence="5">
    <location>
        <begin position="11"/>
        <end position="66"/>
    </location>
</feature>
<feature type="binding site" evidence="3">
    <location>
        <position position="178"/>
    </location>
    <ligand>
        <name>Fe cation</name>
        <dbReference type="ChEBI" id="CHEBI:24875"/>
    </ligand>
</feature>
<dbReference type="InterPro" id="IPR051257">
    <property type="entry name" value="Diverse_CBS-Domain"/>
</dbReference>
<keyword evidence="3" id="KW-0408">Iron</keyword>
<dbReference type="KEGG" id="nou:Natoc_1517"/>
<dbReference type="Pfam" id="PF24458">
    <property type="entry name" value="DUF7573"/>
    <property type="match status" value="1"/>
</dbReference>
<dbReference type="OrthoDB" id="65817at2157"/>